<dbReference type="EMBL" id="JBHSJJ010000002">
    <property type="protein sequence ID" value="MFC4870804.1"/>
    <property type="molecule type" value="Genomic_DNA"/>
</dbReference>
<keyword evidence="1" id="KW-0732">Signal</keyword>
<gene>
    <name evidence="3" type="ORF">ACFPFU_03840</name>
</gene>
<feature type="domain" description="Alginate export" evidence="2">
    <location>
        <begin position="31"/>
        <end position="150"/>
    </location>
</feature>
<evidence type="ECO:0000256" key="1">
    <source>
        <dbReference type="SAM" id="SignalP"/>
    </source>
</evidence>
<protein>
    <submittedName>
        <fullName evidence="3">Alginate export family protein</fullName>
    </submittedName>
</protein>
<evidence type="ECO:0000313" key="3">
    <source>
        <dbReference type="EMBL" id="MFC4870804.1"/>
    </source>
</evidence>
<keyword evidence="4" id="KW-1185">Reference proteome</keyword>
<organism evidence="3 4">
    <name type="scientific">Negadavirga shengliensis</name>
    <dbReference type="NCBI Taxonomy" id="1389218"/>
    <lineage>
        <taxon>Bacteria</taxon>
        <taxon>Pseudomonadati</taxon>
        <taxon>Bacteroidota</taxon>
        <taxon>Cytophagia</taxon>
        <taxon>Cytophagales</taxon>
        <taxon>Cyclobacteriaceae</taxon>
        <taxon>Negadavirga</taxon>
    </lineage>
</organism>
<reference evidence="4" key="1">
    <citation type="journal article" date="2019" name="Int. J. Syst. Evol. Microbiol.">
        <title>The Global Catalogue of Microorganisms (GCM) 10K type strain sequencing project: providing services to taxonomists for standard genome sequencing and annotation.</title>
        <authorList>
            <consortium name="The Broad Institute Genomics Platform"/>
            <consortium name="The Broad Institute Genome Sequencing Center for Infectious Disease"/>
            <person name="Wu L."/>
            <person name="Ma J."/>
        </authorList>
    </citation>
    <scope>NUCLEOTIDE SEQUENCE [LARGE SCALE GENOMIC DNA]</scope>
    <source>
        <strain evidence="4">CGMCC 4.7466</strain>
    </source>
</reference>
<proteinExistence type="predicted"/>
<feature type="signal peptide" evidence="1">
    <location>
        <begin position="1"/>
        <end position="20"/>
    </location>
</feature>
<dbReference type="InterPro" id="IPR053728">
    <property type="entry name" value="Alginate_Permeability_Chnl"/>
</dbReference>
<feature type="chain" id="PRO_5046674314" evidence="1">
    <location>
        <begin position="21"/>
        <end position="169"/>
    </location>
</feature>
<dbReference type="RefSeq" id="WP_377061689.1">
    <property type="nucleotide sequence ID" value="NZ_JBHSJJ010000002.1"/>
</dbReference>
<dbReference type="Pfam" id="PF13372">
    <property type="entry name" value="Alginate_exp"/>
    <property type="match status" value="1"/>
</dbReference>
<sequence>MKKVYLYLLLCLLVSPMAYAQFQLDGQLIQRGEFRNGFGRLIHEDQSPAAFVGQRARIQANYQYESIQFYMSVQDIRIWGDTPQLKITDNNLSVHEAWASIQLNPDWALKLGRQELNYDNFRFLGNLDWALQGRAHDFALVKYEKNNFKLHFGAGFNQTGQALSGHLYL</sequence>
<evidence type="ECO:0000259" key="2">
    <source>
        <dbReference type="Pfam" id="PF13372"/>
    </source>
</evidence>
<accession>A0ABV9SX79</accession>
<dbReference type="Gene3D" id="2.40.160.100">
    <property type="match status" value="1"/>
</dbReference>
<evidence type="ECO:0000313" key="4">
    <source>
        <dbReference type="Proteomes" id="UP001595818"/>
    </source>
</evidence>
<name>A0ABV9SX79_9BACT</name>
<comment type="caution">
    <text evidence="3">The sequence shown here is derived from an EMBL/GenBank/DDBJ whole genome shotgun (WGS) entry which is preliminary data.</text>
</comment>
<dbReference type="Proteomes" id="UP001595818">
    <property type="component" value="Unassembled WGS sequence"/>
</dbReference>
<dbReference type="InterPro" id="IPR025388">
    <property type="entry name" value="Alginate_export_dom"/>
</dbReference>